<comment type="caution">
    <text evidence="1">The sequence shown here is derived from an EMBL/GenBank/DDBJ whole genome shotgun (WGS) entry which is preliminary data.</text>
</comment>
<reference evidence="1 2" key="1">
    <citation type="journal article" date="2018" name="Sci. Rep.">
        <title>Genomic signatures of local adaptation to the degree of environmental predictability in rotifers.</title>
        <authorList>
            <person name="Franch-Gras L."/>
            <person name="Hahn C."/>
            <person name="Garcia-Roger E.M."/>
            <person name="Carmona M.J."/>
            <person name="Serra M."/>
            <person name="Gomez A."/>
        </authorList>
    </citation>
    <scope>NUCLEOTIDE SEQUENCE [LARGE SCALE GENOMIC DNA]</scope>
    <source>
        <strain evidence="1">HYR1</strain>
    </source>
</reference>
<dbReference type="EMBL" id="REGN01012239">
    <property type="protein sequence ID" value="RMZ96398.1"/>
    <property type="molecule type" value="Genomic_DNA"/>
</dbReference>
<evidence type="ECO:0000313" key="1">
    <source>
        <dbReference type="EMBL" id="RMZ96398.1"/>
    </source>
</evidence>
<sequence length="99" mass="11725">MNFDEKCEFCILVHMVTKDKQKFLKNKIDEKSLMKKLTPYLNLFSDSIEKDFYLNKVFKSIHAFIYLFNQKCYCVRQNSKAIKNLVTDKKNIGSIKSIS</sequence>
<protein>
    <submittedName>
        <fullName evidence="1">Uncharacterized protein</fullName>
    </submittedName>
</protein>
<organism evidence="1 2">
    <name type="scientific">Brachionus plicatilis</name>
    <name type="common">Marine rotifer</name>
    <name type="synonym">Brachionus muelleri</name>
    <dbReference type="NCBI Taxonomy" id="10195"/>
    <lineage>
        <taxon>Eukaryota</taxon>
        <taxon>Metazoa</taxon>
        <taxon>Spiralia</taxon>
        <taxon>Gnathifera</taxon>
        <taxon>Rotifera</taxon>
        <taxon>Eurotatoria</taxon>
        <taxon>Monogononta</taxon>
        <taxon>Pseudotrocha</taxon>
        <taxon>Ploima</taxon>
        <taxon>Brachionidae</taxon>
        <taxon>Brachionus</taxon>
    </lineage>
</organism>
<accession>A0A3M7PBH2</accession>
<dbReference type="AlphaFoldDB" id="A0A3M7PBH2"/>
<keyword evidence="2" id="KW-1185">Reference proteome</keyword>
<evidence type="ECO:0000313" key="2">
    <source>
        <dbReference type="Proteomes" id="UP000276133"/>
    </source>
</evidence>
<dbReference type="Proteomes" id="UP000276133">
    <property type="component" value="Unassembled WGS sequence"/>
</dbReference>
<proteinExistence type="predicted"/>
<name>A0A3M7PBH2_BRAPC</name>
<gene>
    <name evidence="1" type="ORF">BpHYR1_021142</name>
</gene>